<keyword evidence="5 6" id="KW-0732">Signal</keyword>
<dbReference type="PANTHER" id="PTHR39940:SF4">
    <property type="entry name" value="PROTEIN TRUNK"/>
    <property type="match status" value="1"/>
</dbReference>
<reference evidence="7" key="1">
    <citation type="submission" date="2022-01" db="EMBL/GenBank/DDBJ databases">
        <authorList>
            <person name="King R."/>
        </authorList>
    </citation>
    <scope>NUCLEOTIDE SEQUENCE</scope>
</reference>
<dbReference type="Proteomes" id="UP001153737">
    <property type="component" value="Chromosome 17"/>
</dbReference>
<evidence type="ECO:0000256" key="3">
    <source>
        <dbReference type="ARBA" id="ARBA00022473"/>
    </source>
</evidence>
<dbReference type="InterPro" id="IPR008717">
    <property type="entry name" value="Noggin"/>
</dbReference>
<feature type="chain" id="PRO_5040129938" evidence="6">
    <location>
        <begin position="23"/>
        <end position="214"/>
    </location>
</feature>
<evidence type="ECO:0000256" key="6">
    <source>
        <dbReference type="SAM" id="SignalP"/>
    </source>
</evidence>
<organism evidence="7 8">
    <name type="scientific">Phaedon cochleariae</name>
    <name type="common">Mustard beetle</name>
    <dbReference type="NCBI Taxonomy" id="80249"/>
    <lineage>
        <taxon>Eukaryota</taxon>
        <taxon>Metazoa</taxon>
        <taxon>Ecdysozoa</taxon>
        <taxon>Arthropoda</taxon>
        <taxon>Hexapoda</taxon>
        <taxon>Insecta</taxon>
        <taxon>Pterygota</taxon>
        <taxon>Neoptera</taxon>
        <taxon>Endopterygota</taxon>
        <taxon>Coleoptera</taxon>
        <taxon>Polyphaga</taxon>
        <taxon>Cucujiformia</taxon>
        <taxon>Chrysomeloidea</taxon>
        <taxon>Chrysomelidae</taxon>
        <taxon>Chrysomelinae</taxon>
        <taxon>Chrysomelini</taxon>
        <taxon>Phaedon</taxon>
    </lineage>
</organism>
<dbReference type="SUPFAM" id="SSF57501">
    <property type="entry name" value="Cystine-knot cytokines"/>
    <property type="match status" value="1"/>
</dbReference>
<dbReference type="OrthoDB" id="5950649at2759"/>
<evidence type="ECO:0000256" key="1">
    <source>
        <dbReference type="ARBA" id="ARBA00004613"/>
    </source>
</evidence>
<dbReference type="EMBL" id="OU896723">
    <property type="protein sequence ID" value="CAH1155123.1"/>
    <property type="molecule type" value="Genomic_DNA"/>
</dbReference>
<dbReference type="GO" id="GO:0005102">
    <property type="term" value="F:signaling receptor binding"/>
    <property type="evidence" value="ECO:0007669"/>
    <property type="project" value="TreeGrafter"/>
</dbReference>
<comment type="similarity">
    <text evidence="2">Belongs to the noggin family.</text>
</comment>
<comment type="subcellular location">
    <subcellularLocation>
        <location evidence="1">Secreted</location>
    </subcellularLocation>
</comment>
<protein>
    <submittedName>
        <fullName evidence="7">Uncharacterized protein</fullName>
    </submittedName>
</protein>
<keyword evidence="3" id="KW-0217">Developmental protein</keyword>
<evidence type="ECO:0000256" key="5">
    <source>
        <dbReference type="ARBA" id="ARBA00022729"/>
    </source>
</evidence>
<dbReference type="Gene3D" id="2.10.90.10">
    <property type="entry name" value="Cystine-knot cytokines"/>
    <property type="match status" value="1"/>
</dbReference>
<evidence type="ECO:0000256" key="2">
    <source>
        <dbReference type="ARBA" id="ARBA00007480"/>
    </source>
</evidence>
<keyword evidence="4" id="KW-0964">Secreted</keyword>
<evidence type="ECO:0000256" key="4">
    <source>
        <dbReference type="ARBA" id="ARBA00022525"/>
    </source>
</evidence>
<dbReference type="InterPro" id="IPR029034">
    <property type="entry name" value="Cystine-knot_cytokine"/>
</dbReference>
<feature type="signal peptide" evidence="6">
    <location>
        <begin position="1"/>
        <end position="22"/>
    </location>
</feature>
<dbReference type="InterPro" id="IPR052876">
    <property type="entry name" value="Insect_Hormone_Regulators"/>
</dbReference>
<dbReference type="PANTHER" id="PTHR39940">
    <property type="entry name" value="PROTHORACICOTROPIC HORMONE, ISOFORM F"/>
    <property type="match status" value="1"/>
</dbReference>
<accession>A0A9P0DH80</accession>
<sequence>MLFTIINYMYVVFLGIAICARTINKDGKVICKEIPSAVLEEVLGAAYNARYMSIGDPIAEENTGGGKRRGTNSGGALDFYVDSDLGETIDEQPAWSVKSHVESVREMGITRYKREIDYLQEWNCRSRIKWTDLGPDYFPRYLRTVECLADRCWFDMYRCRPRSFAVKILKRRRDRCVAAAPGAGKVGVAGLPRDLRELWVWEERAVSFCCDCTM</sequence>
<proteinExistence type="inferred from homology"/>
<dbReference type="AlphaFoldDB" id="A0A9P0DH80"/>
<keyword evidence="8" id="KW-1185">Reference proteome</keyword>
<name>A0A9P0DH80_PHACE</name>
<dbReference type="GO" id="GO:0005576">
    <property type="term" value="C:extracellular region"/>
    <property type="evidence" value="ECO:0007669"/>
    <property type="project" value="UniProtKB-SubCell"/>
</dbReference>
<reference evidence="7" key="2">
    <citation type="submission" date="2022-10" db="EMBL/GenBank/DDBJ databases">
        <authorList>
            <consortium name="ENA_rothamsted_submissions"/>
            <consortium name="culmorum"/>
            <person name="King R."/>
        </authorList>
    </citation>
    <scope>NUCLEOTIDE SEQUENCE</scope>
</reference>
<evidence type="ECO:0000313" key="7">
    <source>
        <dbReference type="EMBL" id="CAH1155123.1"/>
    </source>
</evidence>
<evidence type="ECO:0000313" key="8">
    <source>
        <dbReference type="Proteomes" id="UP001153737"/>
    </source>
</evidence>
<dbReference type="Pfam" id="PF05806">
    <property type="entry name" value="Noggin"/>
    <property type="match status" value="1"/>
</dbReference>
<gene>
    <name evidence="7" type="ORF">PHAECO_LOCUS5531</name>
</gene>